<dbReference type="RefSeq" id="WP_104000852.1">
    <property type="nucleotide sequence ID" value="NZ_FNVP01000016.1"/>
</dbReference>
<sequence>MSNFTSNSGGQFELESGGQFAPKLVVNLHWNWVVNLTGFSNYTINSFDKIRQFHGWEVRLAFPIDYNTYNKIQAVTGAVIYGYLHKDFWRKVKRKKSVQIKGCTYNFPSPSFNYKKKLAPVSVIGVSKIFKISIATASRLKTAAYKEGFVKLKKNYEDINMDIPLLMSIHKYNDLNDNIVYHKNDYRMQLIDTVYPLFYFVKRTNLKT</sequence>
<dbReference type="OrthoDB" id="1444011at2"/>
<dbReference type="AlphaFoldDB" id="A0A1H6AFR0"/>
<gene>
    <name evidence="1" type="ORF">SAMN04488130_1162</name>
</gene>
<evidence type="ECO:0000313" key="2">
    <source>
        <dbReference type="Proteomes" id="UP000236737"/>
    </source>
</evidence>
<proteinExistence type="predicted"/>
<protein>
    <submittedName>
        <fullName evidence="1">Uncharacterized protein</fullName>
    </submittedName>
</protein>
<accession>A0A1H6AFR0</accession>
<reference evidence="2" key="1">
    <citation type="submission" date="2016-10" db="EMBL/GenBank/DDBJ databases">
        <authorList>
            <person name="Varghese N."/>
            <person name="Submissions S."/>
        </authorList>
    </citation>
    <scope>NUCLEOTIDE SEQUENCE [LARGE SCALE GENOMIC DNA]</scope>
    <source>
        <strain evidence="2">CGMCC 1.9230</strain>
    </source>
</reference>
<organism evidence="1 2">
    <name type="scientific">Flavobacterium urumqiense</name>
    <dbReference type="NCBI Taxonomy" id="935224"/>
    <lineage>
        <taxon>Bacteria</taxon>
        <taxon>Pseudomonadati</taxon>
        <taxon>Bacteroidota</taxon>
        <taxon>Flavobacteriia</taxon>
        <taxon>Flavobacteriales</taxon>
        <taxon>Flavobacteriaceae</taxon>
        <taxon>Flavobacterium</taxon>
    </lineage>
</organism>
<keyword evidence="2" id="KW-1185">Reference proteome</keyword>
<dbReference type="EMBL" id="FNVP01000016">
    <property type="protein sequence ID" value="SEG47603.1"/>
    <property type="molecule type" value="Genomic_DNA"/>
</dbReference>
<evidence type="ECO:0000313" key="1">
    <source>
        <dbReference type="EMBL" id="SEG47603.1"/>
    </source>
</evidence>
<name>A0A1H6AFR0_9FLAO</name>
<dbReference type="Proteomes" id="UP000236737">
    <property type="component" value="Unassembled WGS sequence"/>
</dbReference>